<dbReference type="OrthoDB" id="82019at2"/>
<dbReference type="Proteomes" id="UP000321892">
    <property type="component" value="Chromosome"/>
</dbReference>
<proteinExistence type="predicted"/>
<accession>A0A510JGZ7</accession>
<gene>
    <name evidence="2" type="ORF">JCM16775_1236</name>
</gene>
<organism evidence="2 3">
    <name type="scientific">Leptotrichia hofstadii</name>
    <dbReference type="NCBI Taxonomy" id="157688"/>
    <lineage>
        <taxon>Bacteria</taxon>
        <taxon>Fusobacteriati</taxon>
        <taxon>Fusobacteriota</taxon>
        <taxon>Fusobacteriia</taxon>
        <taxon>Fusobacteriales</taxon>
        <taxon>Leptotrichiaceae</taxon>
        <taxon>Leptotrichia</taxon>
    </lineage>
</organism>
<dbReference type="EMBL" id="AP019823">
    <property type="protein sequence ID" value="BBM38527.1"/>
    <property type="molecule type" value="Genomic_DNA"/>
</dbReference>
<dbReference type="KEGG" id="lhf:JCM16775_1236"/>
<keyword evidence="3" id="KW-1185">Reference proteome</keyword>
<evidence type="ECO:0000256" key="1">
    <source>
        <dbReference type="SAM" id="Coils"/>
    </source>
</evidence>
<dbReference type="RefSeq" id="WP_081690321.1">
    <property type="nucleotide sequence ID" value="NZ_AP019823.1"/>
</dbReference>
<evidence type="ECO:0000313" key="2">
    <source>
        <dbReference type="EMBL" id="BBM38527.1"/>
    </source>
</evidence>
<reference evidence="2 3" key="1">
    <citation type="submission" date="2019-07" db="EMBL/GenBank/DDBJ databases">
        <title>Complete Genome Sequence of Leptotrichia hofstadii Strain JCM16775.</title>
        <authorList>
            <person name="Watanabe S."/>
            <person name="Cui L."/>
        </authorList>
    </citation>
    <scope>NUCLEOTIDE SEQUENCE [LARGE SCALE GENOMIC DNA]</scope>
    <source>
        <strain evidence="2 3">JCM16775</strain>
    </source>
</reference>
<evidence type="ECO:0008006" key="4">
    <source>
        <dbReference type="Google" id="ProtNLM"/>
    </source>
</evidence>
<name>A0A510JGZ7_9FUSO</name>
<protein>
    <recommendedName>
        <fullName evidence="4">Lipoprotein</fullName>
    </recommendedName>
</protein>
<sequence length="219" mass="26002">MKKIFLIMSLVMAFSCGNKNKNNIDKNKKIKKNITNTEQVKQNQQEEKTDFDKLSKKEQEEYLQKLEKIEAKYEKELMELKIPEFNKSQTNDSKQLTEEEVKEIKDVLRKKFKRIGLTAATKDGRFYIIEVIKDGKNKEETAKEVALERPDIIDTIGEWCKNKGMEFKVVFVEFYDKVQNKKISQSAYHSHLLEIQYEDKEYKDALREGFSKYKRATKF</sequence>
<feature type="coiled-coil region" evidence="1">
    <location>
        <begin position="27"/>
        <end position="79"/>
    </location>
</feature>
<dbReference type="AlphaFoldDB" id="A0A510JGZ7"/>
<dbReference type="PROSITE" id="PS51257">
    <property type="entry name" value="PROKAR_LIPOPROTEIN"/>
    <property type="match status" value="1"/>
</dbReference>
<evidence type="ECO:0000313" key="3">
    <source>
        <dbReference type="Proteomes" id="UP000321892"/>
    </source>
</evidence>
<keyword evidence="1" id="KW-0175">Coiled coil</keyword>